<dbReference type="Proteomes" id="UP000291301">
    <property type="component" value="Unassembled WGS sequence"/>
</dbReference>
<keyword evidence="3" id="KW-1185">Reference proteome</keyword>
<feature type="signal peptide" evidence="1">
    <location>
        <begin position="1"/>
        <end position="23"/>
    </location>
</feature>
<dbReference type="InterPro" id="IPR009642">
    <property type="entry name" value="DUF1236"/>
</dbReference>
<dbReference type="Pfam" id="PF06823">
    <property type="entry name" value="DUF1236"/>
    <property type="match status" value="2"/>
</dbReference>
<comment type="caution">
    <text evidence="2">The sequence shown here is derived from an EMBL/GenBank/DDBJ whole genome shotgun (WGS) entry which is preliminary data.</text>
</comment>
<organism evidence="2 3">
    <name type="scientific">Oricola cellulosilytica</name>
    <dbReference type="NCBI Taxonomy" id="1429082"/>
    <lineage>
        <taxon>Bacteria</taxon>
        <taxon>Pseudomonadati</taxon>
        <taxon>Pseudomonadota</taxon>
        <taxon>Alphaproteobacteria</taxon>
        <taxon>Hyphomicrobiales</taxon>
        <taxon>Ahrensiaceae</taxon>
        <taxon>Oricola</taxon>
    </lineage>
</organism>
<proteinExistence type="predicted"/>
<dbReference type="AlphaFoldDB" id="A0A4R0PE98"/>
<dbReference type="RefSeq" id="WP_131564699.1">
    <property type="nucleotide sequence ID" value="NZ_JAINFK010000001.1"/>
</dbReference>
<feature type="chain" id="PRO_5020860714" evidence="1">
    <location>
        <begin position="24"/>
        <end position="227"/>
    </location>
</feature>
<sequence length="227" mass="23225">MKKLLIATTSTLALSMAAMSAHAQTTALDANAKAEAETNCTVASPCENDGEKLVGGTAGAGVGAVAGAAIGGPVGAVIGGFAGAIIGAEAAVPDTVVEYVVANPVEPVVLDAEVREGVIIPETVQIQQVPDNPEYGYVYVDGRPVIVKYDARKVVYSPGYVVPDTVVTYVQKNPIDAVNVDVTLGATLPTDIEIIPVPDTPAYGYVYTDGGPVLVQSKTRTVVWVAG</sequence>
<gene>
    <name evidence="2" type="ORF">E0D97_01365</name>
</gene>
<name>A0A4R0PE98_9HYPH</name>
<accession>A0A4R0PE98</accession>
<evidence type="ECO:0000313" key="3">
    <source>
        <dbReference type="Proteomes" id="UP000291301"/>
    </source>
</evidence>
<reference evidence="2 3" key="1">
    <citation type="journal article" date="2015" name="Antonie Van Leeuwenhoek">
        <title>Oricola cellulosilytica gen. nov., sp. nov., a cellulose-degrading bacterium of the family Phyllobacteriaceae isolated from surface seashore water, and emended descriptions of Mesorhizobium loti and Phyllobacterium myrsinacearum.</title>
        <authorList>
            <person name="Hameed A."/>
            <person name="Shahina M."/>
            <person name="Lai W.A."/>
            <person name="Lin S.Y."/>
            <person name="Young L.S."/>
            <person name="Liu Y.C."/>
            <person name="Hsu Y.H."/>
            <person name="Young C.C."/>
        </authorList>
    </citation>
    <scope>NUCLEOTIDE SEQUENCE [LARGE SCALE GENOMIC DNA]</scope>
    <source>
        <strain evidence="2 3">KCTC 52183</strain>
    </source>
</reference>
<evidence type="ECO:0000313" key="2">
    <source>
        <dbReference type="EMBL" id="TCD16117.1"/>
    </source>
</evidence>
<dbReference type="EMBL" id="SJST01000001">
    <property type="protein sequence ID" value="TCD16117.1"/>
    <property type="molecule type" value="Genomic_DNA"/>
</dbReference>
<dbReference type="OrthoDB" id="102964at2"/>
<protein>
    <submittedName>
        <fullName evidence="2">DUF1236 domain-containing protein</fullName>
    </submittedName>
</protein>
<evidence type="ECO:0000256" key="1">
    <source>
        <dbReference type="SAM" id="SignalP"/>
    </source>
</evidence>
<keyword evidence="1" id="KW-0732">Signal</keyword>